<evidence type="ECO:0000313" key="2">
    <source>
        <dbReference type="Proteomes" id="UP001153334"/>
    </source>
</evidence>
<comment type="caution">
    <text evidence="1">The sequence shown here is derived from an EMBL/GenBank/DDBJ whole genome shotgun (WGS) entry which is preliminary data.</text>
</comment>
<sequence>MSDLVVPNDTAALEFDPAAEFVLQPSKDEEGNTPAEALDKKVVKVKAFVPDWLRRRLDEDVVKHQQ</sequence>
<organism evidence="1 2">
    <name type="scientific">Nemania bipapillata</name>
    <dbReference type="NCBI Taxonomy" id="110536"/>
    <lineage>
        <taxon>Eukaryota</taxon>
        <taxon>Fungi</taxon>
        <taxon>Dikarya</taxon>
        <taxon>Ascomycota</taxon>
        <taxon>Pezizomycotina</taxon>
        <taxon>Sordariomycetes</taxon>
        <taxon>Xylariomycetidae</taxon>
        <taxon>Xylariales</taxon>
        <taxon>Xylariaceae</taxon>
        <taxon>Nemania</taxon>
    </lineage>
</organism>
<gene>
    <name evidence="1" type="ORF">ONZ43_g6925</name>
</gene>
<evidence type="ECO:0000313" key="1">
    <source>
        <dbReference type="EMBL" id="KAJ8106839.1"/>
    </source>
</evidence>
<accession>A0ACC2HV76</accession>
<dbReference type="Proteomes" id="UP001153334">
    <property type="component" value="Unassembled WGS sequence"/>
</dbReference>
<keyword evidence="2" id="KW-1185">Reference proteome</keyword>
<proteinExistence type="predicted"/>
<protein>
    <submittedName>
        <fullName evidence="1">Uncharacterized protein</fullName>
    </submittedName>
</protein>
<reference evidence="1" key="1">
    <citation type="submission" date="2022-11" db="EMBL/GenBank/DDBJ databases">
        <title>Genome Sequence of Nemania bipapillata.</title>
        <authorList>
            <person name="Buettner E."/>
        </authorList>
    </citation>
    <scope>NUCLEOTIDE SEQUENCE</scope>
    <source>
        <strain evidence="1">CP14</strain>
    </source>
</reference>
<name>A0ACC2HV76_9PEZI</name>
<dbReference type="EMBL" id="JAPESX010002706">
    <property type="protein sequence ID" value="KAJ8106839.1"/>
    <property type="molecule type" value="Genomic_DNA"/>
</dbReference>